<evidence type="ECO:0000313" key="2">
    <source>
        <dbReference type="EMBL" id="KNB16358.1"/>
    </source>
</evidence>
<dbReference type="VEuPathDB" id="FungiDB:FOXG_21639"/>
<gene>
    <name evidence="2" type="ORF">FOXG_21639</name>
</gene>
<dbReference type="EMBL" id="DS231718">
    <property type="protein sequence ID" value="KNB16358.1"/>
    <property type="molecule type" value="Genomic_DNA"/>
</dbReference>
<dbReference type="AlphaFoldDB" id="A0A0J9VZX7"/>
<sequence length="109" mass="12075">MSPSDPFSQDPPNSCSCAASSMLPEEQRRSDRTRMALLACQSRLAFLEAMVADMESQNGQLRLENQRLILVLRHLVPWARIEAPTTEQREDASALRLETNDGGASSDAE</sequence>
<dbReference type="KEGG" id="fox:FOXG_21639"/>
<accession>A0A0J9VZX7</accession>
<dbReference type="Proteomes" id="UP000009097">
    <property type="component" value="Unassembled WGS sequence"/>
</dbReference>
<dbReference type="OrthoDB" id="5080614at2759"/>
<name>A0A0J9VZX7_FUSO4</name>
<dbReference type="RefSeq" id="XP_018254403.1">
    <property type="nucleotide sequence ID" value="XM_018401985.1"/>
</dbReference>
<protein>
    <submittedName>
        <fullName evidence="2">Uncharacterized protein</fullName>
    </submittedName>
</protein>
<evidence type="ECO:0000256" key="1">
    <source>
        <dbReference type="SAM" id="MobiDB-lite"/>
    </source>
</evidence>
<feature type="region of interest" description="Disordered" evidence="1">
    <location>
        <begin position="82"/>
        <end position="109"/>
    </location>
</feature>
<feature type="compositionally biased region" description="Polar residues" evidence="1">
    <location>
        <begin position="1"/>
        <end position="19"/>
    </location>
</feature>
<evidence type="ECO:0000313" key="3">
    <source>
        <dbReference type="Proteomes" id="UP000009097"/>
    </source>
</evidence>
<organism evidence="2 3">
    <name type="scientific">Fusarium oxysporum f. sp. lycopersici (strain 4287 / CBS 123668 / FGSC 9935 / NRRL 34936)</name>
    <name type="common">Fusarium vascular wilt of tomato</name>
    <dbReference type="NCBI Taxonomy" id="426428"/>
    <lineage>
        <taxon>Eukaryota</taxon>
        <taxon>Fungi</taxon>
        <taxon>Dikarya</taxon>
        <taxon>Ascomycota</taxon>
        <taxon>Pezizomycotina</taxon>
        <taxon>Sordariomycetes</taxon>
        <taxon>Hypocreomycetidae</taxon>
        <taxon>Hypocreales</taxon>
        <taxon>Nectriaceae</taxon>
        <taxon>Fusarium</taxon>
        <taxon>Fusarium oxysporum species complex</taxon>
    </lineage>
</organism>
<reference evidence="2" key="2">
    <citation type="journal article" date="2010" name="Nature">
        <title>Comparative genomics reveals mobile pathogenicity chromosomes in Fusarium.</title>
        <authorList>
            <person name="Ma L.J."/>
            <person name="van der Does H.C."/>
            <person name="Borkovich K.A."/>
            <person name="Coleman J.J."/>
            <person name="Daboussi M.J."/>
            <person name="Di Pietro A."/>
            <person name="Dufresne M."/>
            <person name="Freitag M."/>
            <person name="Grabherr M."/>
            <person name="Henrissat B."/>
            <person name="Houterman P.M."/>
            <person name="Kang S."/>
            <person name="Shim W.B."/>
            <person name="Woloshuk C."/>
            <person name="Xie X."/>
            <person name="Xu J.R."/>
            <person name="Antoniw J."/>
            <person name="Baker S.E."/>
            <person name="Bluhm B.H."/>
            <person name="Breakspear A."/>
            <person name="Brown D.W."/>
            <person name="Butchko R.A."/>
            <person name="Chapman S."/>
            <person name="Coulson R."/>
            <person name="Coutinho P.M."/>
            <person name="Danchin E.G."/>
            <person name="Diener A."/>
            <person name="Gale L.R."/>
            <person name="Gardiner D.M."/>
            <person name="Goff S."/>
            <person name="Hammond-Kosack K.E."/>
            <person name="Hilburn K."/>
            <person name="Hua-Van A."/>
            <person name="Jonkers W."/>
            <person name="Kazan K."/>
            <person name="Kodira C.D."/>
            <person name="Koehrsen M."/>
            <person name="Kumar L."/>
            <person name="Lee Y.H."/>
            <person name="Li L."/>
            <person name="Manners J.M."/>
            <person name="Miranda-Saavedra D."/>
            <person name="Mukherjee M."/>
            <person name="Park G."/>
            <person name="Park J."/>
            <person name="Park S.Y."/>
            <person name="Proctor R.H."/>
            <person name="Regev A."/>
            <person name="Ruiz-Roldan M.C."/>
            <person name="Sain D."/>
            <person name="Sakthikumar S."/>
            <person name="Sykes S."/>
            <person name="Schwartz D.C."/>
            <person name="Turgeon B.G."/>
            <person name="Wapinski I."/>
            <person name="Yoder O."/>
            <person name="Young S."/>
            <person name="Zeng Q."/>
            <person name="Zhou S."/>
            <person name="Galagan J."/>
            <person name="Cuomo C.A."/>
            <person name="Kistler H.C."/>
            <person name="Rep M."/>
        </authorList>
    </citation>
    <scope>NUCLEOTIDE SEQUENCE [LARGE SCALE GENOMIC DNA]</scope>
    <source>
        <strain evidence="2">4287</strain>
    </source>
</reference>
<feature type="region of interest" description="Disordered" evidence="1">
    <location>
        <begin position="1"/>
        <end position="30"/>
    </location>
</feature>
<reference evidence="2" key="1">
    <citation type="submission" date="2007-04" db="EMBL/GenBank/DDBJ databases">
        <authorList>
            <consortium name="The Broad Institute Genome Sequencing Platform"/>
            <person name="Birren B."/>
            <person name="Lander E."/>
            <person name="Galagan J."/>
            <person name="Nusbaum C."/>
            <person name="Devon K."/>
            <person name="Ma L.-J."/>
            <person name="Jaffe D."/>
            <person name="Butler J."/>
            <person name="Alvarez P."/>
            <person name="Gnerre S."/>
            <person name="Grabherr M."/>
            <person name="Kleber M."/>
            <person name="Mauceli E."/>
            <person name="Brockman W."/>
            <person name="MacCallum I.A."/>
            <person name="Young S."/>
            <person name="LaButti K."/>
            <person name="DeCaprio D."/>
            <person name="Crawford M."/>
            <person name="Koehrsen M."/>
            <person name="Engels R."/>
            <person name="Montgomery P."/>
            <person name="Pearson M."/>
            <person name="Howarth C."/>
            <person name="Larson L."/>
            <person name="White J."/>
            <person name="O'Leary S."/>
            <person name="Kodira C."/>
            <person name="Zeng Q."/>
            <person name="Yandava C."/>
            <person name="Alvarado L."/>
            <person name="Kistler C."/>
            <person name="Shim W.-B."/>
            <person name="Kang S."/>
            <person name="Woloshuk C."/>
        </authorList>
    </citation>
    <scope>NUCLEOTIDE SEQUENCE</scope>
    <source>
        <strain evidence="2">4287</strain>
    </source>
</reference>
<dbReference type="GeneID" id="28962345"/>
<proteinExistence type="predicted"/>